<name>A0A2A8D019_9BACT</name>
<gene>
    <name evidence="8" type="ORF">CRI94_08135</name>
</gene>
<protein>
    <recommendedName>
        <fullName evidence="7">TonB C-terminal domain-containing protein</fullName>
    </recommendedName>
</protein>
<feature type="transmembrane region" description="Helical" evidence="6">
    <location>
        <begin position="139"/>
        <end position="160"/>
    </location>
</feature>
<feature type="domain" description="TonB C-terminal" evidence="7">
    <location>
        <begin position="411"/>
        <end position="504"/>
    </location>
</feature>
<dbReference type="Proteomes" id="UP000220102">
    <property type="component" value="Unassembled WGS sequence"/>
</dbReference>
<dbReference type="GO" id="GO:0055085">
    <property type="term" value="P:transmembrane transport"/>
    <property type="evidence" value="ECO:0007669"/>
    <property type="project" value="InterPro"/>
</dbReference>
<evidence type="ECO:0000256" key="6">
    <source>
        <dbReference type="SAM" id="Phobius"/>
    </source>
</evidence>
<dbReference type="GO" id="GO:0015891">
    <property type="term" value="P:siderophore transport"/>
    <property type="evidence" value="ECO:0007669"/>
    <property type="project" value="InterPro"/>
</dbReference>
<proteinExistence type="predicted"/>
<dbReference type="InterPro" id="IPR037682">
    <property type="entry name" value="TonB_C"/>
</dbReference>
<dbReference type="GO" id="GO:0030288">
    <property type="term" value="C:outer membrane-bounded periplasmic space"/>
    <property type="evidence" value="ECO:0007669"/>
    <property type="project" value="InterPro"/>
</dbReference>
<dbReference type="InterPro" id="IPR008756">
    <property type="entry name" value="Peptidase_M56"/>
</dbReference>
<dbReference type="GO" id="GO:0031992">
    <property type="term" value="F:energy transducer activity"/>
    <property type="evidence" value="ECO:0007669"/>
    <property type="project" value="InterPro"/>
</dbReference>
<dbReference type="InterPro" id="IPR003538">
    <property type="entry name" value="TonB"/>
</dbReference>
<evidence type="ECO:0000313" key="9">
    <source>
        <dbReference type="Proteomes" id="UP000220102"/>
    </source>
</evidence>
<dbReference type="OrthoDB" id="1522859at2"/>
<dbReference type="PANTHER" id="PTHR34978">
    <property type="entry name" value="POSSIBLE SENSOR-TRANSDUCER PROTEIN BLAR"/>
    <property type="match status" value="1"/>
</dbReference>
<evidence type="ECO:0000256" key="3">
    <source>
        <dbReference type="ARBA" id="ARBA00022989"/>
    </source>
</evidence>
<accession>A0A2A8D019</accession>
<evidence type="ECO:0000256" key="4">
    <source>
        <dbReference type="ARBA" id="ARBA00023136"/>
    </source>
</evidence>
<comment type="subcellular location">
    <subcellularLocation>
        <location evidence="1">Membrane</location>
        <topology evidence="1">Single-pass membrane protein</topology>
    </subcellularLocation>
</comment>
<feature type="transmembrane region" description="Helical" evidence="6">
    <location>
        <begin position="50"/>
        <end position="72"/>
    </location>
</feature>
<dbReference type="PROSITE" id="PS52015">
    <property type="entry name" value="TONB_CTD"/>
    <property type="match status" value="1"/>
</dbReference>
<dbReference type="PRINTS" id="PR01374">
    <property type="entry name" value="TONBPROTEIN"/>
</dbReference>
<evidence type="ECO:0000259" key="7">
    <source>
        <dbReference type="PROSITE" id="PS52015"/>
    </source>
</evidence>
<keyword evidence="4 6" id="KW-0472">Membrane</keyword>
<feature type="compositionally biased region" description="Low complexity" evidence="5">
    <location>
        <begin position="392"/>
        <end position="404"/>
    </location>
</feature>
<keyword evidence="3 6" id="KW-1133">Transmembrane helix</keyword>
<keyword evidence="9" id="KW-1185">Reference proteome</keyword>
<evidence type="ECO:0000256" key="1">
    <source>
        <dbReference type="ARBA" id="ARBA00004167"/>
    </source>
</evidence>
<evidence type="ECO:0000313" key="8">
    <source>
        <dbReference type="EMBL" id="PEN14008.1"/>
    </source>
</evidence>
<dbReference type="Pfam" id="PF05569">
    <property type="entry name" value="Peptidase_M56"/>
    <property type="match status" value="1"/>
</dbReference>
<comment type="caution">
    <text evidence="8">The sequence shown here is derived from an EMBL/GenBank/DDBJ whole genome shotgun (WGS) entry which is preliminary data.</text>
</comment>
<dbReference type="InterPro" id="IPR006260">
    <property type="entry name" value="TonB/TolA_C"/>
</dbReference>
<dbReference type="Pfam" id="PF03544">
    <property type="entry name" value="TonB_C"/>
    <property type="match status" value="1"/>
</dbReference>
<dbReference type="CDD" id="cd07341">
    <property type="entry name" value="M56_BlaR1_MecR1_like"/>
    <property type="match status" value="1"/>
</dbReference>
<sequence length="504" mass="55101">MNRTPFAPFWTSLMTLTPSAMLLTTPTTPPMTMPNLPMIVSRLGEFGQSIWPVFWLPVLLWTVAAILTEGVLRLLPTLPALVRYRIRQTVLAALPAGVVGTWLIESPFTTAPLPTVSALNPAHITLPTLTVSPEVSVELSAYAVLGVVTVVAIGAALMQLTRLGIEMGRLYRFSWHSMRAPRSGRLMQRLSTLARQARISRYAIPVYASDGDVPMLLPGRPPRIVLPSWMLDGEVTDRRLDMALTHELVHLDRYDDYAALFEQVIAAIAAGLPMVRFLVRQIEVDREAACDARVLDVLRCRRGAYARLLTDVATKSPSVPAVALSESTSSLEQRLRMMTHHSLFSPSPRLLRTLSFSLLIVLVTSIIACSTESSDGEVTAPDANDKTEQQAPPTSSSPSDSDVFVKVDTPPKLLGGIAALQGEIKYPKEAAEKGIEGRVFVQFVVTKTGEISDAEVVRSLSPELDAQAIKAVRSMTFEPGRDRGEAVPVKMTLPITYRLDDDAS</sequence>
<keyword evidence="2 6" id="KW-0812">Transmembrane</keyword>
<feature type="region of interest" description="Disordered" evidence="5">
    <location>
        <begin position="374"/>
        <end position="404"/>
    </location>
</feature>
<organism evidence="8 9">
    <name type="scientific">Longibacter salinarum</name>
    <dbReference type="NCBI Taxonomy" id="1850348"/>
    <lineage>
        <taxon>Bacteria</taxon>
        <taxon>Pseudomonadati</taxon>
        <taxon>Rhodothermota</taxon>
        <taxon>Rhodothermia</taxon>
        <taxon>Rhodothermales</taxon>
        <taxon>Salisaetaceae</taxon>
        <taxon>Longibacter</taxon>
    </lineage>
</organism>
<reference evidence="8 9" key="1">
    <citation type="submission" date="2017-10" db="EMBL/GenBank/DDBJ databases">
        <title>Draft genome of Longibacter Salinarum.</title>
        <authorList>
            <person name="Goh K.M."/>
            <person name="Shamsir M.S."/>
            <person name="Lim S.W."/>
        </authorList>
    </citation>
    <scope>NUCLEOTIDE SEQUENCE [LARGE SCALE GENOMIC DNA]</scope>
    <source>
        <strain evidence="8 9">KCTC 52045</strain>
    </source>
</reference>
<dbReference type="Gene3D" id="3.30.1150.10">
    <property type="match status" value="1"/>
</dbReference>
<evidence type="ECO:0000256" key="5">
    <source>
        <dbReference type="SAM" id="MobiDB-lite"/>
    </source>
</evidence>
<dbReference type="EMBL" id="PDEQ01000003">
    <property type="protein sequence ID" value="PEN14008.1"/>
    <property type="molecule type" value="Genomic_DNA"/>
</dbReference>
<dbReference type="AlphaFoldDB" id="A0A2A8D019"/>
<dbReference type="NCBIfam" id="TIGR01352">
    <property type="entry name" value="tonB_Cterm"/>
    <property type="match status" value="1"/>
</dbReference>
<dbReference type="PANTHER" id="PTHR34978:SF3">
    <property type="entry name" value="SLR0241 PROTEIN"/>
    <property type="match status" value="1"/>
</dbReference>
<dbReference type="SUPFAM" id="SSF74653">
    <property type="entry name" value="TolA/TonB C-terminal domain"/>
    <property type="match status" value="1"/>
</dbReference>
<dbReference type="InterPro" id="IPR052173">
    <property type="entry name" value="Beta-lactam_resp_regulator"/>
</dbReference>
<evidence type="ECO:0000256" key="2">
    <source>
        <dbReference type="ARBA" id="ARBA00022692"/>
    </source>
</evidence>
<dbReference type="GO" id="GO:0016020">
    <property type="term" value="C:membrane"/>
    <property type="evidence" value="ECO:0007669"/>
    <property type="project" value="UniProtKB-SubCell"/>
</dbReference>